<gene>
    <name evidence="2" type="ORF">CAT723_04680</name>
</gene>
<accession>A0AAV5G5P7</accession>
<protein>
    <recommendedName>
        <fullName evidence="1">DUF218 domain-containing protein</fullName>
    </recommendedName>
</protein>
<sequence length="204" mass="22454">MDMAIVVLGASQYDGRPSRVLTARLNEALATAKKHPGADIHFVTLGANMPGDRFTEAGVARTYLLDHGVESHQVHAVAEGNDTQGSLEAALKTQQELVDAPSTIITDPLHTLRVKLIARQLGWKAQVKGARDCPYSFPQREWWGGMLHEAGGLVIVVLQGIFGTAFAQKIRWQLYKVEGLIRPRFKTRHGLLQNNPTSRNNGLE</sequence>
<proteinExistence type="predicted"/>
<dbReference type="EMBL" id="BQKK01000001">
    <property type="protein sequence ID" value="GJN41989.1"/>
    <property type="molecule type" value="Genomic_DNA"/>
</dbReference>
<dbReference type="RefSeq" id="WP_236163547.1">
    <property type="nucleotide sequence ID" value="NZ_BQKK01000001.1"/>
</dbReference>
<evidence type="ECO:0000259" key="1">
    <source>
        <dbReference type="Pfam" id="PF02698"/>
    </source>
</evidence>
<dbReference type="Proteomes" id="UP001054925">
    <property type="component" value="Unassembled WGS sequence"/>
</dbReference>
<reference evidence="2" key="1">
    <citation type="submission" date="2021-12" db="EMBL/GenBank/DDBJ databases">
        <title>Draft genome sequence of Corynebacterium ammoniagenes strain T-723.</title>
        <authorList>
            <person name="Matsuzawa M."/>
            <person name="Hiratani M."/>
            <person name="Abe I."/>
            <person name="Tsuji Y."/>
            <person name="Nakamura J."/>
        </authorList>
    </citation>
    <scope>NUCLEOTIDE SEQUENCE</scope>
    <source>
        <strain evidence="2">T-723</strain>
    </source>
</reference>
<organism evidence="2 3">
    <name type="scientific">Corynebacterium ammoniagenes</name>
    <name type="common">Brevibacterium ammoniagenes</name>
    <dbReference type="NCBI Taxonomy" id="1697"/>
    <lineage>
        <taxon>Bacteria</taxon>
        <taxon>Bacillati</taxon>
        <taxon>Actinomycetota</taxon>
        <taxon>Actinomycetes</taxon>
        <taxon>Mycobacteriales</taxon>
        <taxon>Corynebacteriaceae</taxon>
        <taxon>Corynebacterium</taxon>
    </lineage>
</organism>
<dbReference type="InterPro" id="IPR003848">
    <property type="entry name" value="DUF218"/>
</dbReference>
<name>A0AAV5G5P7_CORAM</name>
<dbReference type="Pfam" id="PF02698">
    <property type="entry name" value="DUF218"/>
    <property type="match status" value="1"/>
</dbReference>
<evidence type="ECO:0000313" key="2">
    <source>
        <dbReference type="EMBL" id="GJN41989.1"/>
    </source>
</evidence>
<evidence type="ECO:0000313" key="3">
    <source>
        <dbReference type="Proteomes" id="UP001054925"/>
    </source>
</evidence>
<comment type="caution">
    <text evidence="2">The sequence shown here is derived from an EMBL/GenBank/DDBJ whole genome shotgun (WGS) entry which is preliminary data.</text>
</comment>
<dbReference type="CDD" id="cd06259">
    <property type="entry name" value="YdcF-like"/>
    <property type="match status" value="1"/>
</dbReference>
<feature type="domain" description="DUF218" evidence="1">
    <location>
        <begin position="4"/>
        <end position="127"/>
    </location>
</feature>
<dbReference type="AlphaFoldDB" id="A0AAV5G5P7"/>